<name>M2PIQ2_CERS8</name>
<accession>M2PIQ2</accession>
<reference evidence="1 2" key="1">
    <citation type="journal article" date="2012" name="Proc. Natl. Acad. Sci. U.S.A.">
        <title>Comparative genomics of Ceriporiopsis subvermispora and Phanerochaete chrysosporium provide insight into selective ligninolysis.</title>
        <authorList>
            <person name="Fernandez-Fueyo E."/>
            <person name="Ruiz-Duenas F.J."/>
            <person name="Ferreira P."/>
            <person name="Floudas D."/>
            <person name="Hibbett D.S."/>
            <person name="Canessa P."/>
            <person name="Larrondo L.F."/>
            <person name="James T.Y."/>
            <person name="Seelenfreund D."/>
            <person name="Lobos S."/>
            <person name="Polanco R."/>
            <person name="Tello M."/>
            <person name="Honda Y."/>
            <person name="Watanabe T."/>
            <person name="Watanabe T."/>
            <person name="Ryu J.S."/>
            <person name="Kubicek C.P."/>
            <person name="Schmoll M."/>
            <person name="Gaskell J."/>
            <person name="Hammel K.E."/>
            <person name="St John F.J."/>
            <person name="Vanden Wymelenberg A."/>
            <person name="Sabat G."/>
            <person name="Splinter BonDurant S."/>
            <person name="Syed K."/>
            <person name="Yadav J.S."/>
            <person name="Doddapaneni H."/>
            <person name="Subramanian V."/>
            <person name="Lavin J.L."/>
            <person name="Oguiza J.A."/>
            <person name="Perez G."/>
            <person name="Pisabarro A.G."/>
            <person name="Ramirez L."/>
            <person name="Santoyo F."/>
            <person name="Master E."/>
            <person name="Coutinho P.M."/>
            <person name="Henrissat B."/>
            <person name="Lombard V."/>
            <person name="Magnuson J.K."/>
            <person name="Kuees U."/>
            <person name="Hori C."/>
            <person name="Igarashi K."/>
            <person name="Samejima M."/>
            <person name="Held B.W."/>
            <person name="Barry K.W."/>
            <person name="LaButti K.M."/>
            <person name="Lapidus A."/>
            <person name="Lindquist E.A."/>
            <person name="Lucas S.M."/>
            <person name="Riley R."/>
            <person name="Salamov A.A."/>
            <person name="Hoffmeister D."/>
            <person name="Schwenk D."/>
            <person name="Hadar Y."/>
            <person name="Yarden O."/>
            <person name="de Vries R.P."/>
            <person name="Wiebenga A."/>
            <person name="Stenlid J."/>
            <person name="Eastwood D."/>
            <person name="Grigoriev I.V."/>
            <person name="Berka R.M."/>
            <person name="Blanchette R.A."/>
            <person name="Kersten P."/>
            <person name="Martinez A.T."/>
            <person name="Vicuna R."/>
            <person name="Cullen D."/>
        </authorList>
    </citation>
    <scope>NUCLEOTIDE SEQUENCE [LARGE SCALE GENOMIC DNA]</scope>
    <source>
        <strain evidence="1 2">B</strain>
    </source>
</reference>
<proteinExistence type="predicted"/>
<protein>
    <submittedName>
        <fullName evidence="1">Uncharacterized protein</fullName>
    </submittedName>
</protein>
<organism evidence="1 2">
    <name type="scientific">Ceriporiopsis subvermispora (strain B)</name>
    <name type="common">White-rot fungus</name>
    <name type="synonym">Gelatoporia subvermispora</name>
    <dbReference type="NCBI Taxonomy" id="914234"/>
    <lineage>
        <taxon>Eukaryota</taxon>
        <taxon>Fungi</taxon>
        <taxon>Dikarya</taxon>
        <taxon>Basidiomycota</taxon>
        <taxon>Agaricomycotina</taxon>
        <taxon>Agaricomycetes</taxon>
        <taxon>Polyporales</taxon>
        <taxon>Gelatoporiaceae</taxon>
        <taxon>Gelatoporia</taxon>
    </lineage>
</organism>
<dbReference type="EMBL" id="KB445799">
    <property type="protein sequence ID" value="EMD36034.1"/>
    <property type="molecule type" value="Genomic_DNA"/>
</dbReference>
<keyword evidence="2" id="KW-1185">Reference proteome</keyword>
<evidence type="ECO:0000313" key="1">
    <source>
        <dbReference type="EMBL" id="EMD36034.1"/>
    </source>
</evidence>
<sequence length="116" mass="13671">MEFTVDDVTPDQCMEIEEHIALDQLVVDIYTGLRKTWPSVEDVVNDVDVATTLLCLTVLTPPRKIPLRREWFDVTNIRRLAEQKRVRNYLAVPVHSKKFARMRSLCLWYEGYSCWL</sequence>
<gene>
    <name evidence="1" type="ORF">CERSUDRAFT_106621</name>
</gene>
<dbReference type="AlphaFoldDB" id="M2PIQ2"/>
<dbReference type="HOGENOM" id="CLU_2096593_0_0_1"/>
<dbReference type="Proteomes" id="UP000016930">
    <property type="component" value="Unassembled WGS sequence"/>
</dbReference>
<evidence type="ECO:0000313" key="2">
    <source>
        <dbReference type="Proteomes" id="UP000016930"/>
    </source>
</evidence>